<protein>
    <submittedName>
        <fullName evidence="1">Uncharacterized protein</fullName>
    </submittedName>
</protein>
<evidence type="ECO:0000313" key="2">
    <source>
        <dbReference type="Proteomes" id="UP000004994"/>
    </source>
</evidence>
<dbReference type="Gramene" id="Solyc03g095783.1.1">
    <property type="protein sequence ID" value="Solyc03g095783.1.1"/>
    <property type="gene ID" value="Solyc03g095783.1"/>
</dbReference>
<sequence>MTVDSLKKKKGVQPFPSMAWLSFRNLLHTFVKEYLFSLSNAVGTTIHLDQAMIKRTRPSCARVKVLVDLKGSVPKYVIMNIEDEVNGEVRPTVVDIRYDYVFKRMQ</sequence>
<keyword evidence="2" id="KW-1185">Reference proteome</keyword>
<reference evidence="1" key="1">
    <citation type="journal article" date="2012" name="Nature">
        <title>The tomato genome sequence provides insights into fleshy fruit evolution.</title>
        <authorList>
            <consortium name="Tomato Genome Consortium"/>
        </authorList>
    </citation>
    <scope>NUCLEOTIDE SEQUENCE [LARGE SCALE GENOMIC DNA]</scope>
    <source>
        <strain evidence="1">cv. Heinz 1706</strain>
    </source>
</reference>
<dbReference type="OMA" id="GHMEDEH"/>
<accession>A0A3Q7FPA8</accession>
<dbReference type="AlphaFoldDB" id="A0A3Q7FPA8"/>
<dbReference type="PANTHER" id="PTHR31286:SF79">
    <property type="entry name" value="N-6 ADENINE-SPECIFIC DNA METHYLASE"/>
    <property type="match status" value="1"/>
</dbReference>
<reference evidence="1" key="2">
    <citation type="submission" date="2019-01" db="UniProtKB">
        <authorList>
            <consortium name="EnsemblPlants"/>
        </authorList>
    </citation>
    <scope>IDENTIFICATION</scope>
    <source>
        <strain evidence="1">cv. Heinz 1706</strain>
    </source>
</reference>
<proteinExistence type="predicted"/>
<dbReference type="InterPro" id="IPR040256">
    <property type="entry name" value="At4g02000-like"/>
</dbReference>
<evidence type="ECO:0000313" key="1">
    <source>
        <dbReference type="EnsemblPlants" id="Solyc03g095783.1.1"/>
    </source>
</evidence>
<dbReference type="PaxDb" id="4081-Solyc03g095790.1.1"/>
<dbReference type="EnsemblPlants" id="Solyc03g095783.1.1">
    <property type="protein sequence ID" value="Solyc03g095783.1.1"/>
    <property type="gene ID" value="Solyc03g095783.1"/>
</dbReference>
<dbReference type="InParanoid" id="A0A3Q7FPA8"/>
<name>A0A3Q7FPA8_SOLLC</name>
<organism evidence="1">
    <name type="scientific">Solanum lycopersicum</name>
    <name type="common">Tomato</name>
    <name type="synonym">Lycopersicon esculentum</name>
    <dbReference type="NCBI Taxonomy" id="4081"/>
    <lineage>
        <taxon>Eukaryota</taxon>
        <taxon>Viridiplantae</taxon>
        <taxon>Streptophyta</taxon>
        <taxon>Embryophyta</taxon>
        <taxon>Tracheophyta</taxon>
        <taxon>Spermatophyta</taxon>
        <taxon>Magnoliopsida</taxon>
        <taxon>eudicotyledons</taxon>
        <taxon>Gunneridae</taxon>
        <taxon>Pentapetalae</taxon>
        <taxon>asterids</taxon>
        <taxon>lamiids</taxon>
        <taxon>Solanales</taxon>
        <taxon>Solanaceae</taxon>
        <taxon>Solanoideae</taxon>
        <taxon>Solaneae</taxon>
        <taxon>Solanum</taxon>
        <taxon>Solanum subgen. Lycopersicon</taxon>
    </lineage>
</organism>
<dbReference type="PANTHER" id="PTHR31286">
    <property type="entry name" value="GLYCINE-RICH CELL WALL STRUCTURAL PROTEIN 1.8-LIKE"/>
    <property type="match status" value="1"/>
</dbReference>
<dbReference type="Proteomes" id="UP000004994">
    <property type="component" value="Chromosome 3"/>
</dbReference>